<dbReference type="EMBL" id="JBHSSE010000018">
    <property type="protein sequence ID" value="MFC6201886.1"/>
    <property type="molecule type" value="Genomic_DNA"/>
</dbReference>
<evidence type="ECO:0000256" key="3">
    <source>
        <dbReference type="SAM" id="Phobius"/>
    </source>
</evidence>
<dbReference type="InterPro" id="IPR012902">
    <property type="entry name" value="N_methyl_site"/>
</dbReference>
<dbReference type="NCBIfam" id="TIGR02532">
    <property type="entry name" value="IV_pilin_GFxxxE"/>
    <property type="match status" value="1"/>
</dbReference>
<accession>A0ABW1SJI1</accession>
<dbReference type="Proteomes" id="UP001596171">
    <property type="component" value="Unassembled WGS sequence"/>
</dbReference>
<proteinExistence type="predicted"/>
<evidence type="ECO:0000313" key="4">
    <source>
        <dbReference type="EMBL" id="MFC6201886.1"/>
    </source>
</evidence>
<reference evidence="5" key="1">
    <citation type="journal article" date="2019" name="Int. J. Syst. Evol. Microbiol.">
        <title>The Global Catalogue of Microorganisms (GCM) 10K type strain sequencing project: providing services to taxonomists for standard genome sequencing and annotation.</title>
        <authorList>
            <consortium name="The Broad Institute Genomics Platform"/>
            <consortium name="The Broad Institute Genome Sequencing Center for Infectious Disease"/>
            <person name="Wu L."/>
            <person name="Ma J."/>
        </authorList>
    </citation>
    <scope>NUCLEOTIDE SEQUENCE [LARGE SCALE GENOMIC DNA]</scope>
    <source>
        <strain evidence="5">CCM 8930</strain>
    </source>
</reference>
<feature type="transmembrane region" description="Helical" evidence="3">
    <location>
        <begin position="38"/>
        <end position="58"/>
    </location>
</feature>
<evidence type="ECO:0000256" key="1">
    <source>
        <dbReference type="ARBA" id="ARBA00004241"/>
    </source>
</evidence>
<evidence type="ECO:0000256" key="2">
    <source>
        <dbReference type="ARBA" id="ARBA00023287"/>
    </source>
</evidence>
<name>A0ABW1SJI1_9LACO</name>
<keyword evidence="3" id="KW-1133">Transmembrane helix</keyword>
<comment type="subcellular location">
    <subcellularLocation>
        <location evidence="1">Cell surface</location>
    </subcellularLocation>
</comment>
<gene>
    <name evidence="4" type="ORF">ACFP1L_08400</name>
</gene>
<evidence type="ECO:0000313" key="5">
    <source>
        <dbReference type="Proteomes" id="UP001596171"/>
    </source>
</evidence>
<sequence>MTVLRFVESNKPGKPMNKPDYRSSTYDRYLRMHRRRGFTLIEVVLALSVLLIIGNVMIRGQRQLMANAHRPIPAVQWYLMLHELENPAHQFSVYGVSERGVVMRNAFKKEYTLVWTPKKSNTLWLLVGNSRIFLMDHVQNFKVTRDQQLTIKLDTGEVFQSRLLLPQSVGGAYVAPTR</sequence>
<keyword evidence="2" id="KW-0178">Competence</keyword>
<keyword evidence="3" id="KW-0472">Membrane</keyword>
<organism evidence="4 5">
    <name type="scientific">Lactiplantibacillus nangangensis</name>
    <dbReference type="NCBI Taxonomy" id="2559917"/>
    <lineage>
        <taxon>Bacteria</taxon>
        <taxon>Bacillati</taxon>
        <taxon>Bacillota</taxon>
        <taxon>Bacilli</taxon>
        <taxon>Lactobacillales</taxon>
        <taxon>Lactobacillaceae</taxon>
        <taxon>Lactiplantibacillus</taxon>
    </lineage>
</organism>
<protein>
    <submittedName>
        <fullName evidence="4">Type II secretion system protein J</fullName>
    </submittedName>
</protein>
<dbReference type="RefSeq" id="WP_137615703.1">
    <property type="nucleotide sequence ID" value="NZ_JBHSSE010000018.1"/>
</dbReference>
<comment type="caution">
    <text evidence="4">The sequence shown here is derived from an EMBL/GenBank/DDBJ whole genome shotgun (WGS) entry which is preliminary data.</text>
</comment>
<keyword evidence="3" id="KW-0812">Transmembrane</keyword>
<keyword evidence="5" id="KW-1185">Reference proteome</keyword>
<dbReference type="Pfam" id="PF07963">
    <property type="entry name" value="N_methyl"/>
    <property type="match status" value="1"/>
</dbReference>